<keyword evidence="9" id="KW-1185">Reference proteome</keyword>
<gene>
    <name evidence="8" type="ORF">Ari01nite_53330</name>
</gene>
<dbReference type="PANTHER" id="PTHR34982:SF1">
    <property type="entry name" value="FLAGELLAR ASSEMBLY PROTEIN FLIH"/>
    <property type="match status" value="1"/>
</dbReference>
<evidence type="ECO:0000256" key="6">
    <source>
        <dbReference type="ARBA" id="ARBA00023225"/>
    </source>
</evidence>
<evidence type="ECO:0000256" key="4">
    <source>
        <dbReference type="ARBA" id="ARBA00022795"/>
    </source>
</evidence>
<keyword evidence="6" id="KW-1006">Bacterial flagellum protein export</keyword>
<dbReference type="Proteomes" id="UP000636960">
    <property type="component" value="Unassembled WGS sequence"/>
</dbReference>
<sequence length="228" mass="24185">MSSSPESRNPVLRGTVADSAAAAQFVTDLRHDQPAGMVDNEAVERAKQQARTAGYAEGWAQGQREAAAVAEQTAVRARAAEEAHQQRRANALAQAVNALGRAVTDLENQLMPTFTELQEVLLTHAFELAEAIVGRTLDDPQRRGADALRRAMSAAPGSPSLVVTLCPADFETLVGAQGQTEFDHDGRRVILRQDPALQPGDAVAETGTTTVDATIAAAVARAREALRV</sequence>
<dbReference type="Pfam" id="PF02108">
    <property type="entry name" value="FliH"/>
    <property type="match status" value="1"/>
</dbReference>
<evidence type="ECO:0000256" key="5">
    <source>
        <dbReference type="ARBA" id="ARBA00022927"/>
    </source>
</evidence>
<dbReference type="GO" id="GO:0005829">
    <property type="term" value="C:cytosol"/>
    <property type="evidence" value="ECO:0007669"/>
    <property type="project" value="TreeGrafter"/>
</dbReference>
<keyword evidence="3" id="KW-0813">Transport</keyword>
<proteinExistence type="inferred from homology"/>
<comment type="caution">
    <text evidence="8">The sequence shown here is derived from an EMBL/GenBank/DDBJ whole genome shotgun (WGS) entry which is preliminary data.</text>
</comment>
<evidence type="ECO:0000313" key="8">
    <source>
        <dbReference type="EMBL" id="GIE97868.1"/>
    </source>
</evidence>
<feature type="domain" description="Flagellar assembly protein FliH/Type III secretion system HrpE" evidence="7">
    <location>
        <begin position="94"/>
        <end position="217"/>
    </location>
</feature>
<comment type="similarity">
    <text evidence="2">Belongs to the FliH family.</text>
</comment>
<dbReference type="InterPro" id="IPR018035">
    <property type="entry name" value="Flagellar_FliH/T3SS_HrpE"/>
</dbReference>
<evidence type="ECO:0000256" key="3">
    <source>
        <dbReference type="ARBA" id="ARBA00022448"/>
    </source>
</evidence>
<dbReference type="RefSeq" id="WP_239163053.1">
    <property type="nucleotide sequence ID" value="NZ_BOMV01000059.1"/>
</dbReference>
<reference evidence="8" key="1">
    <citation type="submission" date="2021-01" db="EMBL/GenBank/DDBJ databases">
        <title>Whole genome shotgun sequence of Actinoplanes rishiriensis NBRC 108556.</title>
        <authorList>
            <person name="Komaki H."/>
            <person name="Tamura T."/>
        </authorList>
    </citation>
    <scope>NUCLEOTIDE SEQUENCE</scope>
    <source>
        <strain evidence="8">NBRC 108556</strain>
    </source>
</reference>
<evidence type="ECO:0000259" key="7">
    <source>
        <dbReference type="Pfam" id="PF02108"/>
    </source>
</evidence>
<name>A0A919MWI0_9ACTN</name>
<dbReference type="PANTHER" id="PTHR34982">
    <property type="entry name" value="YOP PROTEINS TRANSLOCATION PROTEIN L"/>
    <property type="match status" value="1"/>
</dbReference>
<protein>
    <recommendedName>
        <fullName evidence="7">Flagellar assembly protein FliH/Type III secretion system HrpE domain-containing protein</fullName>
    </recommendedName>
</protein>
<keyword evidence="5" id="KW-0653">Protein transport</keyword>
<evidence type="ECO:0000313" key="9">
    <source>
        <dbReference type="Proteomes" id="UP000636960"/>
    </source>
</evidence>
<evidence type="ECO:0000256" key="1">
    <source>
        <dbReference type="ARBA" id="ARBA00003041"/>
    </source>
</evidence>
<comment type="function">
    <text evidence="1">Needed for flagellar regrowth and assembly.</text>
</comment>
<organism evidence="8 9">
    <name type="scientific">Paractinoplanes rishiriensis</name>
    <dbReference type="NCBI Taxonomy" id="1050105"/>
    <lineage>
        <taxon>Bacteria</taxon>
        <taxon>Bacillati</taxon>
        <taxon>Actinomycetota</taxon>
        <taxon>Actinomycetes</taxon>
        <taxon>Micromonosporales</taxon>
        <taxon>Micromonosporaceae</taxon>
        <taxon>Paractinoplanes</taxon>
    </lineage>
</organism>
<keyword evidence="4" id="KW-1005">Bacterial flagellum biogenesis</keyword>
<accession>A0A919MWI0</accession>
<dbReference type="EMBL" id="BOMV01000059">
    <property type="protein sequence ID" value="GIE97868.1"/>
    <property type="molecule type" value="Genomic_DNA"/>
</dbReference>
<dbReference type="InterPro" id="IPR051472">
    <property type="entry name" value="T3SS_Stator/FliH"/>
</dbReference>
<dbReference type="GO" id="GO:0015031">
    <property type="term" value="P:protein transport"/>
    <property type="evidence" value="ECO:0007669"/>
    <property type="project" value="UniProtKB-KW"/>
</dbReference>
<evidence type="ECO:0000256" key="2">
    <source>
        <dbReference type="ARBA" id="ARBA00006602"/>
    </source>
</evidence>
<dbReference type="AlphaFoldDB" id="A0A919MWI0"/>
<dbReference type="GO" id="GO:0044781">
    <property type="term" value="P:bacterial-type flagellum organization"/>
    <property type="evidence" value="ECO:0007669"/>
    <property type="project" value="UniProtKB-KW"/>
</dbReference>